<evidence type="ECO:0000313" key="18">
    <source>
        <dbReference type="EMBL" id="KAK7338196.1"/>
    </source>
</evidence>
<dbReference type="PANTHER" id="PTHR46913">
    <property type="entry name" value="RING-H2 FINGER PROTEIN ATL16"/>
    <property type="match status" value="1"/>
</dbReference>
<comment type="caution">
    <text evidence="18">The sequence shown here is derived from an EMBL/GenBank/DDBJ whole genome shotgun (WGS) entry which is preliminary data.</text>
</comment>
<evidence type="ECO:0000256" key="14">
    <source>
        <dbReference type="PROSITE-ProRule" id="PRU00175"/>
    </source>
</evidence>
<comment type="catalytic activity">
    <reaction evidence="1">
        <text>S-ubiquitinyl-[E2 ubiquitin-conjugating enzyme]-L-cysteine + [acceptor protein]-L-lysine = [E2 ubiquitin-conjugating enzyme]-L-cysteine + N(6)-ubiquitinyl-[acceptor protein]-L-lysine.</text>
        <dbReference type="EC" id="2.3.2.27"/>
    </reaction>
</comment>
<evidence type="ECO:0000256" key="1">
    <source>
        <dbReference type="ARBA" id="ARBA00000900"/>
    </source>
</evidence>
<feature type="compositionally biased region" description="Polar residues" evidence="15">
    <location>
        <begin position="255"/>
        <end position="273"/>
    </location>
</feature>
<dbReference type="Pfam" id="PF13639">
    <property type="entry name" value="zf-RING_2"/>
    <property type="match status" value="1"/>
</dbReference>
<dbReference type="InterPro" id="IPR001841">
    <property type="entry name" value="Znf_RING"/>
</dbReference>
<comment type="similarity">
    <text evidence="13">Belongs to the RING-type zinc finger family. ATL subfamily.</text>
</comment>
<evidence type="ECO:0000256" key="12">
    <source>
        <dbReference type="ARBA" id="ARBA00023136"/>
    </source>
</evidence>
<sequence>MGVSSTASDKLGESPAVELTGKIMVAAVIILFLIVVIAVCFHLFSRGFWWRIGDSTAPQSRRRRRRFVFASGEEGGVGSGLDPSVLRSLPVLVFKSEESKEGLECAVCLCEVVEGEKARVLPKCNHGFHVDCIDMWFQSHSTCPLCRNIVDSHNNGESPSFPTNVLVWGDQTQISSTAPSSLDEASSSSSSAPSFADNSNNRRQGMLVIDIPTDITPSSFSPSATRFAEDELKSPITARLRSFKSLLSRGRDTRLNPSTPTSLDLQPSGPAQT</sequence>
<dbReference type="FunFam" id="3.30.40.10:FF:000475">
    <property type="entry name" value="RING-H2 finger protein ATL3"/>
    <property type="match status" value="1"/>
</dbReference>
<dbReference type="Proteomes" id="UP001367508">
    <property type="component" value="Unassembled WGS sequence"/>
</dbReference>
<keyword evidence="5" id="KW-0808">Transferase</keyword>
<dbReference type="GO" id="GO:0016567">
    <property type="term" value="P:protein ubiquitination"/>
    <property type="evidence" value="ECO:0007669"/>
    <property type="project" value="InterPro"/>
</dbReference>
<comment type="pathway">
    <text evidence="3">Protein modification; protein ubiquitination.</text>
</comment>
<dbReference type="GO" id="GO:0016020">
    <property type="term" value="C:membrane"/>
    <property type="evidence" value="ECO:0007669"/>
    <property type="project" value="UniProtKB-SubCell"/>
</dbReference>
<keyword evidence="12 16" id="KW-0472">Membrane</keyword>
<evidence type="ECO:0000313" key="19">
    <source>
        <dbReference type="Proteomes" id="UP001367508"/>
    </source>
</evidence>
<evidence type="ECO:0000256" key="16">
    <source>
        <dbReference type="SAM" id="Phobius"/>
    </source>
</evidence>
<keyword evidence="11 16" id="KW-1133">Transmembrane helix</keyword>
<evidence type="ECO:0000256" key="11">
    <source>
        <dbReference type="ARBA" id="ARBA00022989"/>
    </source>
</evidence>
<evidence type="ECO:0000256" key="13">
    <source>
        <dbReference type="ARBA" id="ARBA00024209"/>
    </source>
</evidence>
<dbReference type="SMART" id="SM00184">
    <property type="entry name" value="RING"/>
    <property type="match status" value="1"/>
</dbReference>
<evidence type="ECO:0000256" key="9">
    <source>
        <dbReference type="ARBA" id="ARBA00022786"/>
    </source>
</evidence>
<name>A0AAN9QKP8_CANGL</name>
<gene>
    <name evidence="18" type="ORF">VNO77_18798</name>
</gene>
<dbReference type="AlphaFoldDB" id="A0AAN9QKP8"/>
<keyword evidence="7" id="KW-0479">Metal-binding</keyword>
<evidence type="ECO:0000256" key="15">
    <source>
        <dbReference type="SAM" id="MobiDB-lite"/>
    </source>
</evidence>
<dbReference type="PANTHER" id="PTHR46913:SF1">
    <property type="entry name" value="RING-H2 FINGER PROTEIN ATL16"/>
    <property type="match status" value="1"/>
</dbReference>
<evidence type="ECO:0000256" key="6">
    <source>
        <dbReference type="ARBA" id="ARBA00022692"/>
    </source>
</evidence>
<evidence type="ECO:0000256" key="8">
    <source>
        <dbReference type="ARBA" id="ARBA00022771"/>
    </source>
</evidence>
<keyword evidence="9" id="KW-0833">Ubl conjugation pathway</keyword>
<evidence type="ECO:0000259" key="17">
    <source>
        <dbReference type="PROSITE" id="PS50089"/>
    </source>
</evidence>
<feature type="compositionally biased region" description="Low complexity" evidence="15">
    <location>
        <begin position="176"/>
        <end position="199"/>
    </location>
</feature>
<dbReference type="GO" id="GO:0008270">
    <property type="term" value="F:zinc ion binding"/>
    <property type="evidence" value="ECO:0007669"/>
    <property type="project" value="UniProtKB-KW"/>
</dbReference>
<evidence type="ECO:0000256" key="10">
    <source>
        <dbReference type="ARBA" id="ARBA00022833"/>
    </source>
</evidence>
<reference evidence="18 19" key="1">
    <citation type="submission" date="2024-01" db="EMBL/GenBank/DDBJ databases">
        <title>The genomes of 5 underutilized Papilionoideae crops provide insights into root nodulation and disease resistanc.</title>
        <authorList>
            <person name="Jiang F."/>
        </authorList>
    </citation>
    <scope>NUCLEOTIDE SEQUENCE [LARGE SCALE GENOMIC DNA]</scope>
    <source>
        <strain evidence="18">LVBAO_FW01</strain>
        <tissue evidence="18">Leaves</tissue>
    </source>
</reference>
<evidence type="ECO:0000256" key="2">
    <source>
        <dbReference type="ARBA" id="ARBA00004167"/>
    </source>
</evidence>
<keyword evidence="10" id="KW-0862">Zinc</keyword>
<feature type="region of interest" description="Disordered" evidence="15">
    <location>
        <begin position="247"/>
        <end position="273"/>
    </location>
</feature>
<feature type="domain" description="RING-type" evidence="17">
    <location>
        <begin position="105"/>
        <end position="147"/>
    </location>
</feature>
<feature type="transmembrane region" description="Helical" evidence="16">
    <location>
        <begin position="23"/>
        <end position="44"/>
    </location>
</feature>
<dbReference type="EMBL" id="JAYMYQ010000004">
    <property type="protein sequence ID" value="KAK7338196.1"/>
    <property type="molecule type" value="Genomic_DNA"/>
</dbReference>
<evidence type="ECO:0000256" key="4">
    <source>
        <dbReference type="ARBA" id="ARBA00012483"/>
    </source>
</evidence>
<keyword evidence="19" id="KW-1185">Reference proteome</keyword>
<dbReference type="InterPro" id="IPR013083">
    <property type="entry name" value="Znf_RING/FYVE/PHD"/>
</dbReference>
<dbReference type="Gene3D" id="3.30.40.10">
    <property type="entry name" value="Zinc/RING finger domain, C3HC4 (zinc finger)"/>
    <property type="match status" value="1"/>
</dbReference>
<dbReference type="EC" id="2.3.2.27" evidence="4"/>
<comment type="subcellular location">
    <subcellularLocation>
        <location evidence="2">Membrane</location>
        <topology evidence="2">Single-pass membrane protein</topology>
    </subcellularLocation>
</comment>
<dbReference type="PROSITE" id="PS50089">
    <property type="entry name" value="ZF_RING_2"/>
    <property type="match status" value="1"/>
</dbReference>
<dbReference type="SUPFAM" id="SSF57850">
    <property type="entry name" value="RING/U-box"/>
    <property type="match status" value="1"/>
</dbReference>
<dbReference type="CDD" id="cd16461">
    <property type="entry name" value="RING-H2_EL5-like"/>
    <property type="match status" value="1"/>
</dbReference>
<organism evidence="18 19">
    <name type="scientific">Canavalia gladiata</name>
    <name type="common">Sword bean</name>
    <name type="synonym">Dolichos gladiatus</name>
    <dbReference type="NCBI Taxonomy" id="3824"/>
    <lineage>
        <taxon>Eukaryota</taxon>
        <taxon>Viridiplantae</taxon>
        <taxon>Streptophyta</taxon>
        <taxon>Embryophyta</taxon>
        <taxon>Tracheophyta</taxon>
        <taxon>Spermatophyta</taxon>
        <taxon>Magnoliopsida</taxon>
        <taxon>eudicotyledons</taxon>
        <taxon>Gunneridae</taxon>
        <taxon>Pentapetalae</taxon>
        <taxon>rosids</taxon>
        <taxon>fabids</taxon>
        <taxon>Fabales</taxon>
        <taxon>Fabaceae</taxon>
        <taxon>Papilionoideae</taxon>
        <taxon>50 kb inversion clade</taxon>
        <taxon>NPAAA clade</taxon>
        <taxon>indigoferoid/millettioid clade</taxon>
        <taxon>Phaseoleae</taxon>
        <taxon>Canavalia</taxon>
    </lineage>
</organism>
<protein>
    <recommendedName>
        <fullName evidence="4">RING-type E3 ubiquitin transferase</fullName>
        <ecNumber evidence="4">2.3.2.27</ecNumber>
    </recommendedName>
</protein>
<evidence type="ECO:0000256" key="7">
    <source>
        <dbReference type="ARBA" id="ARBA00022723"/>
    </source>
</evidence>
<evidence type="ECO:0000256" key="3">
    <source>
        <dbReference type="ARBA" id="ARBA00004906"/>
    </source>
</evidence>
<keyword evidence="6 16" id="KW-0812">Transmembrane</keyword>
<dbReference type="InterPro" id="IPR044600">
    <property type="entry name" value="ATL1/ATL16-like"/>
</dbReference>
<proteinExistence type="inferred from homology"/>
<accession>A0AAN9QKP8</accession>
<feature type="region of interest" description="Disordered" evidence="15">
    <location>
        <begin position="176"/>
        <end position="201"/>
    </location>
</feature>
<keyword evidence="8 14" id="KW-0863">Zinc-finger</keyword>
<evidence type="ECO:0000256" key="5">
    <source>
        <dbReference type="ARBA" id="ARBA00022679"/>
    </source>
</evidence>
<dbReference type="GO" id="GO:0061630">
    <property type="term" value="F:ubiquitin protein ligase activity"/>
    <property type="evidence" value="ECO:0007669"/>
    <property type="project" value="UniProtKB-EC"/>
</dbReference>